<protein>
    <submittedName>
        <fullName evidence="1">Uncharacterized protein</fullName>
    </submittedName>
</protein>
<name>A0A0G0M3B2_9BACT</name>
<gene>
    <name evidence="1" type="ORF">US90_C0027G0004</name>
</gene>
<reference evidence="1 2" key="1">
    <citation type="journal article" date="2015" name="Nature">
        <title>rRNA introns, odd ribosomes, and small enigmatic genomes across a large radiation of phyla.</title>
        <authorList>
            <person name="Brown C.T."/>
            <person name="Hug L.A."/>
            <person name="Thomas B.C."/>
            <person name="Sharon I."/>
            <person name="Castelle C.J."/>
            <person name="Singh A."/>
            <person name="Wilkins M.J."/>
            <person name="Williams K.H."/>
            <person name="Banfield J.F."/>
        </authorList>
    </citation>
    <scope>NUCLEOTIDE SEQUENCE [LARGE SCALE GENOMIC DNA]</scope>
</reference>
<dbReference type="EMBL" id="LBUT01000027">
    <property type="protein sequence ID" value="KKQ68109.1"/>
    <property type="molecule type" value="Genomic_DNA"/>
</dbReference>
<evidence type="ECO:0000313" key="2">
    <source>
        <dbReference type="Proteomes" id="UP000034406"/>
    </source>
</evidence>
<evidence type="ECO:0000313" key="1">
    <source>
        <dbReference type="EMBL" id="KKQ68109.1"/>
    </source>
</evidence>
<dbReference type="Proteomes" id="UP000034406">
    <property type="component" value="Unassembled WGS sequence"/>
</dbReference>
<organism evidence="1 2">
    <name type="scientific">Candidatus Shapirobacteria bacterium GW2011_GWE2_38_30</name>
    <dbReference type="NCBI Taxonomy" id="1618490"/>
    <lineage>
        <taxon>Bacteria</taxon>
        <taxon>Candidatus Shapironibacteriota</taxon>
    </lineage>
</organism>
<comment type="caution">
    <text evidence="1">The sequence shown here is derived from an EMBL/GenBank/DDBJ whole genome shotgun (WGS) entry which is preliminary data.</text>
</comment>
<proteinExistence type="predicted"/>
<dbReference type="AlphaFoldDB" id="A0A0G0M3B2"/>
<sequence>MTRSLSKDTEIKISVADPEEISSINWPKTNRSSYDSKILENDKRIELILSQLSNDGSQGIVISAEGRYSSIDLKEYINGFQIRMQQRGIRVQMSEQIDPDASGADLKKFIVRKIGY</sequence>
<accession>A0A0G0M3B2</accession>